<reference evidence="2 3" key="1">
    <citation type="submission" date="2018-01" db="EMBL/GenBank/DDBJ databases">
        <title>Multi-drug resistant Enterobacter species isolated from the International Space Station and comparative genomic analyses with human pathogenic strains.</title>
        <authorList>
            <person name="Singh N.K."/>
            <person name="Bezdan D."/>
            <person name="McIntyre A."/>
            <person name="Sielaff A.C."/>
            <person name="Wheeler K."/>
            <person name="Mason C."/>
            <person name="Venkateswaran K."/>
        </authorList>
    </citation>
    <scope>NUCLEOTIDE SEQUENCE [LARGE SCALE GENOMIC DNA]</scope>
    <source>
        <strain evidence="2 3">IF2SW-P2</strain>
    </source>
</reference>
<comment type="caution">
    <text evidence="2">The sequence shown here is derived from an EMBL/GenBank/DDBJ whole genome shotgun (WGS) entry which is preliminary data.</text>
</comment>
<evidence type="ECO:0008006" key="4">
    <source>
        <dbReference type="Google" id="ProtNLM"/>
    </source>
</evidence>
<organism evidence="2 3">
    <name type="scientific">Enterobacter bugandensis</name>
    <dbReference type="NCBI Taxonomy" id="881260"/>
    <lineage>
        <taxon>Bacteria</taxon>
        <taxon>Pseudomonadati</taxon>
        <taxon>Pseudomonadota</taxon>
        <taxon>Gammaproteobacteria</taxon>
        <taxon>Enterobacterales</taxon>
        <taxon>Enterobacteriaceae</taxon>
        <taxon>Enterobacter</taxon>
    </lineage>
</organism>
<dbReference type="RefSeq" id="WP_069732463.1">
    <property type="nucleotide sequence ID" value="NZ_JABWOU010000001.1"/>
</dbReference>
<dbReference type="Proteomes" id="UP000236063">
    <property type="component" value="Unassembled WGS sequence"/>
</dbReference>
<keyword evidence="3" id="KW-1185">Reference proteome</keyword>
<gene>
    <name evidence="2" type="ORF">C1167_02135</name>
</gene>
<dbReference type="EMBL" id="POUR01000001">
    <property type="protein sequence ID" value="PNF66807.1"/>
    <property type="molecule type" value="Genomic_DNA"/>
</dbReference>
<accession>A0ABX4VET3</accession>
<feature type="transmembrane region" description="Helical" evidence="1">
    <location>
        <begin position="37"/>
        <end position="55"/>
    </location>
</feature>
<keyword evidence="1" id="KW-0472">Membrane</keyword>
<sequence>MWLGIPFLYVHERLADTISIDKIATVSVDSSFSWETIIAAFISGLVPALISLYVIRQNNESVRYQQSREDKRNYAAHVRLNVSEYAYQLTKVKELHSEWVDEGIKGVSYKRPEIEKNMSAALLELEKYKVSLLISVLEDGKGLAFKKSINDIQSYLSEIIIKKHASINDSRNWVGRYSDFISDANKYLND</sequence>
<protein>
    <recommendedName>
        <fullName evidence="4">DUF4760 domain-containing protein</fullName>
    </recommendedName>
</protein>
<evidence type="ECO:0000313" key="2">
    <source>
        <dbReference type="EMBL" id="PNF66807.1"/>
    </source>
</evidence>
<evidence type="ECO:0000256" key="1">
    <source>
        <dbReference type="SAM" id="Phobius"/>
    </source>
</evidence>
<proteinExistence type="predicted"/>
<keyword evidence="1" id="KW-1133">Transmembrane helix</keyword>
<name>A0ABX4VET3_9ENTR</name>
<evidence type="ECO:0000313" key="3">
    <source>
        <dbReference type="Proteomes" id="UP000236063"/>
    </source>
</evidence>
<keyword evidence="1" id="KW-0812">Transmembrane</keyword>